<dbReference type="InterPro" id="IPR001347">
    <property type="entry name" value="SIS_dom"/>
</dbReference>
<keyword evidence="3" id="KW-1185">Reference proteome</keyword>
<sequence>MKISIAKDVALNNINQENVYEAIKVNDSIKDVINKIARQSINAIEDTIKLINEEAIRDVIEAMKNASHIYGVGASALVAKDLQYKLVRINVPVSMYMDSHTQLTLAANINSNEVAIGISHSGTKLETFKALEMAKKNGAQTMTYTRFAGHEDSLVK</sequence>
<dbReference type="Proteomes" id="UP000184465">
    <property type="component" value="Unassembled WGS sequence"/>
</dbReference>
<organism evidence="2 3">
    <name type="scientific">Paramaledivibacter caminithermalis (strain DSM 15212 / CIP 107654 / DViRD3)</name>
    <name type="common">Clostridium caminithermale</name>
    <dbReference type="NCBI Taxonomy" id="1121301"/>
    <lineage>
        <taxon>Bacteria</taxon>
        <taxon>Bacillati</taxon>
        <taxon>Bacillota</taxon>
        <taxon>Clostridia</taxon>
        <taxon>Peptostreptococcales</taxon>
        <taxon>Caminicellaceae</taxon>
        <taxon>Paramaledivibacter</taxon>
    </lineage>
</organism>
<dbReference type="GO" id="GO:0097367">
    <property type="term" value="F:carbohydrate derivative binding"/>
    <property type="evidence" value="ECO:0007669"/>
    <property type="project" value="InterPro"/>
</dbReference>
<dbReference type="SUPFAM" id="SSF53697">
    <property type="entry name" value="SIS domain"/>
    <property type="match status" value="1"/>
</dbReference>
<dbReference type="CDD" id="cd05013">
    <property type="entry name" value="SIS_RpiR"/>
    <property type="match status" value="1"/>
</dbReference>
<evidence type="ECO:0000259" key="1">
    <source>
        <dbReference type="PROSITE" id="PS51464"/>
    </source>
</evidence>
<dbReference type="EMBL" id="FRAG01000066">
    <property type="protein sequence ID" value="SHK46756.1"/>
    <property type="molecule type" value="Genomic_DNA"/>
</dbReference>
<dbReference type="Pfam" id="PF01380">
    <property type="entry name" value="SIS"/>
    <property type="match status" value="1"/>
</dbReference>
<dbReference type="InterPro" id="IPR046348">
    <property type="entry name" value="SIS_dom_sf"/>
</dbReference>
<evidence type="ECO:0000313" key="2">
    <source>
        <dbReference type="EMBL" id="SHK46756.1"/>
    </source>
</evidence>
<accession>A0A1M6SQ22</accession>
<dbReference type="InterPro" id="IPR035472">
    <property type="entry name" value="RpiR-like_SIS"/>
</dbReference>
<dbReference type="PANTHER" id="PTHR30514:SF1">
    <property type="entry name" value="HTH-TYPE TRANSCRIPTIONAL REGULATOR HEXR-RELATED"/>
    <property type="match status" value="1"/>
</dbReference>
<dbReference type="AlphaFoldDB" id="A0A1M6SQ22"/>
<dbReference type="GO" id="GO:0003700">
    <property type="term" value="F:DNA-binding transcription factor activity"/>
    <property type="evidence" value="ECO:0007669"/>
    <property type="project" value="InterPro"/>
</dbReference>
<gene>
    <name evidence="2" type="ORF">SAMN02745912_03392</name>
</gene>
<dbReference type="STRING" id="1121301.SAMN02745912_03392"/>
<evidence type="ECO:0000313" key="3">
    <source>
        <dbReference type="Proteomes" id="UP000184465"/>
    </source>
</evidence>
<reference evidence="2 3" key="1">
    <citation type="submission" date="2016-11" db="EMBL/GenBank/DDBJ databases">
        <authorList>
            <person name="Jaros S."/>
            <person name="Januszkiewicz K."/>
            <person name="Wedrychowicz H."/>
        </authorList>
    </citation>
    <scope>NUCLEOTIDE SEQUENCE [LARGE SCALE GENOMIC DNA]</scope>
    <source>
        <strain evidence="2 3">DSM 15212</strain>
    </source>
</reference>
<name>A0A1M6SQ22_PARC5</name>
<dbReference type="PROSITE" id="PS51464">
    <property type="entry name" value="SIS"/>
    <property type="match status" value="1"/>
</dbReference>
<dbReference type="Gene3D" id="3.40.50.10490">
    <property type="entry name" value="Glucose-6-phosphate isomerase like protein, domain 1"/>
    <property type="match status" value="1"/>
</dbReference>
<feature type="domain" description="SIS" evidence="1">
    <location>
        <begin position="59"/>
        <end position="156"/>
    </location>
</feature>
<protein>
    <submittedName>
        <fullName evidence="2">SIS domain-containing protein</fullName>
    </submittedName>
</protein>
<dbReference type="GO" id="GO:1901135">
    <property type="term" value="P:carbohydrate derivative metabolic process"/>
    <property type="evidence" value="ECO:0007669"/>
    <property type="project" value="InterPro"/>
</dbReference>
<proteinExistence type="predicted"/>
<dbReference type="InterPro" id="IPR047640">
    <property type="entry name" value="RpiR-like"/>
</dbReference>
<dbReference type="OrthoDB" id="3684496at2"/>
<dbReference type="GO" id="GO:0003677">
    <property type="term" value="F:DNA binding"/>
    <property type="evidence" value="ECO:0007669"/>
    <property type="project" value="InterPro"/>
</dbReference>
<dbReference type="PANTHER" id="PTHR30514">
    <property type="entry name" value="GLUCOKINASE"/>
    <property type="match status" value="1"/>
</dbReference>